<protein>
    <recommendedName>
        <fullName evidence="2">Zinc finger CHC2-type domain-containing protein</fullName>
    </recommendedName>
</protein>
<evidence type="ECO:0008006" key="2">
    <source>
        <dbReference type="Google" id="ProtNLM"/>
    </source>
</evidence>
<gene>
    <name evidence="1" type="ORF">S01H1_51440</name>
</gene>
<accession>X0VXU7</accession>
<reference evidence="1" key="1">
    <citation type="journal article" date="2014" name="Front. Microbiol.">
        <title>High frequency of phylogenetically diverse reductive dehalogenase-homologous genes in deep subseafloor sedimentary metagenomes.</title>
        <authorList>
            <person name="Kawai M."/>
            <person name="Futagami T."/>
            <person name="Toyoda A."/>
            <person name="Takaki Y."/>
            <person name="Nishi S."/>
            <person name="Hori S."/>
            <person name="Arai W."/>
            <person name="Tsubouchi T."/>
            <person name="Morono Y."/>
            <person name="Uchiyama I."/>
            <person name="Ito T."/>
            <person name="Fujiyama A."/>
            <person name="Inagaki F."/>
            <person name="Takami H."/>
        </authorList>
    </citation>
    <scope>NUCLEOTIDE SEQUENCE</scope>
    <source>
        <strain evidence="1">Expedition CK06-06</strain>
    </source>
</reference>
<sequence>LEQPEEKKDYVPKADKTNTHDKNVSFAALYICDIKTKPMGNMKCPFHPMHGVGNLSILDSGLIYCFHKCKRWWPDQFISEYKQISLWEAKLIVELIKILYEETKE</sequence>
<dbReference type="EMBL" id="BARS01033190">
    <property type="protein sequence ID" value="GAG23130.1"/>
    <property type="molecule type" value="Genomic_DNA"/>
</dbReference>
<comment type="caution">
    <text evidence="1">The sequence shown here is derived from an EMBL/GenBank/DDBJ whole genome shotgun (WGS) entry which is preliminary data.</text>
</comment>
<evidence type="ECO:0000313" key="1">
    <source>
        <dbReference type="EMBL" id="GAG23130.1"/>
    </source>
</evidence>
<organism evidence="1">
    <name type="scientific">marine sediment metagenome</name>
    <dbReference type="NCBI Taxonomy" id="412755"/>
    <lineage>
        <taxon>unclassified sequences</taxon>
        <taxon>metagenomes</taxon>
        <taxon>ecological metagenomes</taxon>
    </lineage>
</organism>
<name>X0VXU7_9ZZZZ</name>
<proteinExistence type="predicted"/>
<feature type="non-terminal residue" evidence="1">
    <location>
        <position position="1"/>
    </location>
</feature>
<dbReference type="AlphaFoldDB" id="X0VXU7"/>